<dbReference type="PRINTS" id="PR00038">
    <property type="entry name" value="HTHLUXR"/>
</dbReference>
<dbReference type="InterPro" id="IPR011006">
    <property type="entry name" value="CheY-like_superfamily"/>
</dbReference>
<feature type="modified residue" description="4-aspartylphosphate" evidence="3">
    <location>
        <position position="57"/>
    </location>
</feature>
<evidence type="ECO:0000313" key="7">
    <source>
        <dbReference type="Proteomes" id="UP000324507"/>
    </source>
</evidence>
<dbReference type="InterPro" id="IPR001789">
    <property type="entry name" value="Sig_transdc_resp-reg_receiver"/>
</dbReference>
<evidence type="ECO:0000313" key="6">
    <source>
        <dbReference type="EMBL" id="QEU07049.1"/>
    </source>
</evidence>
<organism evidence="6 7">
    <name type="scientific">Paracoccus yeei</name>
    <dbReference type="NCBI Taxonomy" id="147645"/>
    <lineage>
        <taxon>Bacteria</taxon>
        <taxon>Pseudomonadati</taxon>
        <taxon>Pseudomonadota</taxon>
        <taxon>Alphaproteobacteria</taxon>
        <taxon>Rhodobacterales</taxon>
        <taxon>Paracoccaceae</taxon>
        <taxon>Paracoccus</taxon>
    </lineage>
</organism>
<dbReference type="AlphaFoldDB" id="A0A5P2QNQ0"/>
<dbReference type="Pfam" id="PF00196">
    <property type="entry name" value="GerE"/>
    <property type="match status" value="1"/>
</dbReference>
<dbReference type="Gene3D" id="3.40.50.2300">
    <property type="match status" value="1"/>
</dbReference>
<dbReference type="Proteomes" id="UP000324507">
    <property type="component" value="Plasmid unnamed3"/>
</dbReference>
<dbReference type="SUPFAM" id="SSF46894">
    <property type="entry name" value="C-terminal effector domain of the bipartite response regulators"/>
    <property type="match status" value="1"/>
</dbReference>
<dbReference type="GO" id="GO:0006355">
    <property type="term" value="P:regulation of DNA-templated transcription"/>
    <property type="evidence" value="ECO:0007669"/>
    <property type="project" value="InterPro"/>
</dbReference>
<keyword evidence="1 3" id="KW-0597">Phosphoprotein</keyword>
<feature type="domain" description="HTH luxR-type" evidence="4">
    <location>
        <begin position="147"/>
        <end position="212"/>
    </location>
</feature>
<dbReference type="CDD" id="cd06170">
    <property type="entry name" value="LuxR_C_like"/>
    <property type="match status" value="1"/>
</dbReference>
<dbReference type="PANTHER" id="PTHR43214">
    <property type="entry name" value="TWO-COMPONENT RESPONSE REGULATOR"/>
    <property type="match status" value="1"/>
</dbReference>
<evidence type="ECO:0000259" key="5">
    <source>
        <dbReference type="PROSITE" id="PS50110"/>
    </source>
</evidence>
<evidence type="ECO:0000259" key="4">
    <source>
        <dbReference type="PROSITE" id="PS50043"/>
    </source>
</evidence>
<proteinExistence type="predicted"/>
<keyword evidence="2" id="KW-0238">DNA-binding</keyword>
<reference evidence="6 7" key="1">
    <citation type="submission" date="2019-09" db="EMBL/GenBank/DDBJ databases">
        <title>FDA dAtabase for Regulatory Grade micrObial Sequences (FDA-ARGOS): Supporting development and validation of Infectious Disease Dx tests.</title>
        <authorList>
            <person name="Sciortino C."/>
            <person name="Tallon L."/>
            <person name="Sadzewicz L."/>
            <person name="Vavikolanu K."/>
            <person name="Mehta A."/>
            <person name="Aluvathingal J."/>
            <person name="Nadendla S."/>
            <person name="Nandy P."/>
            <person name="Geyer C."/>
            <person name="Yan Y."/>
            <person name="Sichtig H."/>
        </authorList>
    </citation>
    <scope>NUCLEOTIDE SEQUENCE [LARGE SCALE GENOMIC DNA]</scope>
    <source>
        <strain evidence="6 7">FDAARGOS_643</strain>
        <plasmid evidence="6 7">unnamed3</plasmid>
    </source>
</reference>
<sequence length="213" mass="22559">MTDRIQIIVADDHPLLRGGVVLSLQEHGRFDVLAQVGTAAEAVAAVETHLPDLALLDISMPGSGLNAAAEIARRFPAVAIVMLTVSESDDDLMAALKAGARGYVLKGVSAPHLVEVLQSVAGGASYVSPSLAARVLAAMQARPAQGMQAASEDLTQREAAILRLVATGLSNKEVARELDLQEKTIKHYMTNILQKLQVRNRVEAALKARDLGL</sequence>
<dbReference type="SMART" id="SM00448">
    <property type="entry name" value="REC"/>
    <property type="match status" value="1"/>
</dbReference>
<dbReference type="GO" id="GO:0003677">
    <property type="term" value="F:DNA binding"/>
    <property type="evidence" value="ECO:0007669"/>
    <property type="project" value="UniProtKB-KW"/>
</dbReference>
<keyword evidence="6" id="KW-0614">Plasmid</keyword>
<dbReference type="Pfam" id="PF00072">
    <property type="entry name" value="Response_reg"/>
    <property type="match status" value="1"/>
</dbReference>
<dbReference type="GO" id="GO:0000160">
    <property type="term" value="P:phosphorelay signal transduction system"/>
    <property type="evidence" value="ECO:0007669"/>
    <property type="project" value="InterPro"/>
</dbReference>
<evidence type="ECO:0000256" key="1">
    <source>
        <dbReference type="ARBA" id="ARBA00022553"/>
    </source>
</evidence>
<geneLocation type="plasmid" evidence="6">
    <name>unnamed3</name>
</geneLocation>
<dbReference type="InterPro" id="IPR039420">
    <property type="entry name" value="WalR-like"/>
</dbReference>
<gene>
    <name evidence="6" type="ORF">FOB51_03010</name>
</gene>
<dbReference type="InterPro" id="IPR058245">
    <property type="entry name" value="NreC/VraR/RcsB-like_REC"/>
</dbReference>
<dbReference type="SMART" id="SM00421">
    <property type="entry name" value="HTH_LUXR"/>
    <property type="match status" value="1"/>
</dbReference>
<dbReference type="InterPro" id="IPR000792">
    <property type="entry name" value="Tscrpt_reg_LuxR_C"/>
</dbReference>
<dbReference type="PROSITE" id="PS50043">
    <property type="entry name" value="HTH_LUXR_2"/>
    <property type="match status" value="1"/>
</dbReference>
<name>A0A5P2QNQ0_9RHOB</name>
<dbReference type="SUPFAM" id="SSF52172">
    <property type="entry name" value="CheY-like"/>
    <property type="match status" value="1"/>
</dbReference>
<dbReference type="InterPro" id="IPR016032">
    <property type="entry name" value="Sig_transdc_resp-reg_C-effctor"/>
</dbReference>
<dbReference type="EMBL" id="CP044080">
    <property type="protein sequence ID" value="QEU07049.1"/>
    <property type="molecule type" value="Genomic_DNA"/>
</dbReference>
<dbReference type="CDD" id="cd17535">
    <property type="entry name" value="REC_NarL-like"/>
    <property type="match status" value="1"/>
</dbReference>
<dbReference type="RefSeq" id="WP_150349580.1">
    <property type="nucleotide sequence ID" value="NZ_CP038092.1"/>
</dbReference>
<dbReference type="PROSITE" id="PS50110">
    <property type="entry name" value="RESPONSE_REGULATORY"/>
    <property type="match status" value="1"/>
</dbReference>
<feature type="domain" description="Response regulatory" evidence="5">
    <location>
        <begin position="6"/>
        <end position="121"/>
    </location>
</feature>
<dbReference type="PROSITE" id="PS00622">
    <property type="entry name" value="HTH_LUXR_1"/>
    <property type="match status" value="1"/>
</dbReference>
<evidence type="ECO:0000256" key="3">
    <source>
        <dbReference type="PROSITE-ProRule" id="PRU00169"/>
    </source>
</evidence>
<accession>A0A5P2QNQ0</accession>
<protein>
    <submittedName>
        <fullName evidence="6">Response regulator transcription factor</fullName>
    </submittedName>
</protein>
<evidence type="ECO:0000256" key="2">
    <source>
        <dbReference type="ARBA" id="ARBA00023125"/>
    </source>
</evidence>